<proteinExistence type="predicted"/>
<comment type="caution">
    <text evidence="1">The sequence shown here is derived from an EMBL/GenBank/DDBJ whole genome shotgun (WGS) entry which is preliminary data.</text>
</comment>
<dbReference type="OrthoDB" id="275232at2"/>
<dbReference type="EMBL" id="QURH01000337">
    <property type="protein sequence ID" value="RFU39484.1"/>
    <property type="molecule type" value="Genomic_DNA"/>
</dbReference>
<reference evidence="1 2" key="1">
    <citation type="submission" date="2018-08" db="EMBL/GenBank/DDBJ databases">
        <title>Actinomadura jelena sp. nov., a novel Actinomycete isolated from soil in Chad.</title>
        <authorList>
            <person name="Shi L."/>
        </authorList>
    </citation>
    <scope>NUCLEOTIDE SEQUENCE [LARGE SCALE GENOMIC DNA]</scope>
    <source>
        <strain evidence="1 2">NEAU-G17</strain>
    </source>
</reference>
<name>A0A372JI03_9ACTN</name>
<organism evidence="1 2">
    <name type="scientific">Actinomadura logoneensis</name>
    <dbReference type="NCBI Taxonomy" id="2293572"/>
    <lineage>
        <taxon>Bacteria</taxon>
        <taxon>Bacillati</taxon>
        <taxon>Actinomycetota</taxon>
        <taxon>Actinomycetes</taxon>
        <taxon>Streptosporangiales</taxon>
        <taxon>Thermomonosporaceae</taxon>
        <taxon>Actinomadura</taxon>
    </lineage>
</organism>
<keyword evidence="2" id="KW-1185">Reference proteome</keyword>
<accession>A0A372JI03</accession>
<dbReference type="AlphaFoldDB" id="A0A372JI03"/>
<evidence type="ECO:0000313" key="1">
    <source>
        <dbReference type="EMBL" id="RFU39484.1"/>
    </source>
</evidence>
<dbReference type="Proteomes" id="UP000261811">
    <property type="component" value="Unassembled WGS sequence"/>
</dbReference>
<sequence length="211" mass="22720">MDPEEQAQLLGDVARLLGMFLPSGWTRSTVRYSPEGSSVEVTGLDGQTGTFPAPPALNEILAVLRQGAAEPWTAATFRLTFPDTHEIDYETATAPDGLRMAAAPLPADGETRPDVPEDERDALVRYLEQAPIVLAARSLDVDELDPGRAARVPLTFHTDGAWVWPGAVGYYLRAHDVAPDPELVAHARGNGFRPPEVDDATRGAAVTLIRS</sequence>
<protein>
    <submittedName>
        <fullName evidence="1">Uncharacterized protein</fullName>
    </submittedName>
</protein>
<gene>
    <name evidence="1" type="ORF">DZF91_22225</name>
</gene>
<evidence type="ECO:0000313" key="2">
    <source>
        <dbReference type="Proteomes" id="UP000261811"/>
    </source>
</evidence>